<feature type="domain" description="AAA+ ATPase" evidence="4">
    <location>
        <begin position="33"/>
        <end position="174"/>
    </location>
</feature>
<accession>A0A6C2D6Y0</accession>
<dbReference type="Gene3D" id="1.10.8.80">
    <property type="entry name" value="Magnesium chelatase subunit I, C-Terminal domain"/>
    <property type="match status" value="1"/>
</dbReference>
<dbReference type="Proteomes" id="UP000389128">
    <property type="component" value="Unassembled WGS sequence"/>
</dbReference>
<dbReference type="InterPro" id="IPR027417">
    <property type="entry name" value="P-loop_NTPase"/>
</dbReference>
<evidence type="ECO:0000256" key="1">
    <source>
        <dbReference type="ARBA" id="ARBA00022741"/>
    </source>
</evidence>
<evidence type="ECO:0000256" key="3">
    <source>
        <dbReference type="ARBA" id="ARBA00061607"/>
    </source>
</evidence>
<dbReference type="EMBL" id="SDKK01000001">
    <property type="protein sequence ID" value="TYC62258.1"/>
    <property type="molecule type" value="Genomic_DNA"/>
</dbReference>
<name>A0A6C2D6Y0_9RHOO</name>
<comment type="similarity">
    <text evidence="3">Belongs to the MoxR family.</text>
</comment>
<evidence type="ECO:0000259" key="4">
    <source>
        <dbReference type="SMART" id="SM00382"/>
    </source>
</evidence>
<dbReference type="InterPro" id="IPR011703">
    <property type="entry name" value="ATPase_AAA-3"/>
</dbReference>
<dbReference type="SMART" id="SM00382">
    <property type="entry name" value="AAA"/>
    <property type="match status" value="1"/>
</dbReference>
<dbReference type="OrthoDB" id="9808397at2"/>
<organism evidence="5 6">
    <name type="scientific">Zoogloea oleivorans</name>
    <dbReference type="NCBI Taxonomy" id="1552750"/>
    <lineage>
        <taxon>Bacteria</taxon>
        <taxon>Pseudomonadati</taxon>
        <taxon>Pseudomonadota</taxon>
        <taxon>Betaproteobacteria</taxon>
        <taxon>Rhodocyclales</taxon>
        <taxon>Zoogloeaceae</taxon>
        <taxon>Zoogloea</taxon>
    </lineage>
</organism>
<dbReference type="GO" id="GO:0016887">
    <property type="term" value="F:ATP hydrolysis activity"/>
    <property type="evidence" value="ECO:0007669"/>
    <property type="project" value="InterPro"/>
</dbReference>
<dbReference type="GO" id="GO:0005524">
    <property type="term" value="F:ATP binding"/>
    <property type="evidence" value="ECO:0007669"/>
    <property type="project" value="UniProtKB-KW"/>
</dbReference>
<gene>
    <name evidence="5" type="ORF">ETQ85_01520</name>
</gene>
<dbReference type="Gene3D" id="3.40.50.300">
    <property type="entry name" value="P-loop containing nucleotide triphosphate hydrolases"/>
    <property type="match status" value="1"/>
</dbReference>
<keyword evidence="6" id="KW-1185">Reference proteome</keyword>
<keyword evidence="2" id="KW-0067">ATP-binding</keyword>
<dbReference type="RefSeq" id="WP_148577347.1">
    <property type="nucleotide sequence ID" value="NZ_SDKK01000001.1"/>
</dbReference>
<evidence type="ECO:0000256" key="2">
    <source>
        <dbReference type="ARBA" id="ARBA00022840"/>
    </source>
</evidence>
<protein>
    <submittedName>
        <fullName evidence="5">AAA family ATPase</fullName>
    </submittedName>
</protein>
<dbReference type="InterPro" id="IPR050764">
    <property type="entry name" value="CbbQ/NirQ/NorQ/GpvN"/>
</dbReference>
<dbReference type="SUPFAM" id="SSF52540">
    <property type="entry name" value="P-loop containing nucleoside triphosphate hydrolases"/>
    <property type="match status" value="1"/>
</dbReference>
<dbReference type="PANTHER" id="PTHR42759">
    <property type="entry name" value="MOXR FAMILY PROTEIN"/>
    <property type="match status" value="1"/>
</dbReference>
<reference evidence="5 6" key="1">
    <citation type="submission" date="2019-01" db="EMBL/GenBank/DDBJ databases">
        <title>Zoogloea oleivorans genome sequencing and assembly.</title>
        <authorList>
            <person name="Tancsics A."/>
            <person name="Farkas M."/>
            <person name="Kriszt B."/>
            <person name="Maroti G."/>
            <person name="Horvath B."/>
        </authorList>
    </citation>
    <scope>NUCLEOTIDE SEQUENCE [LARGE SCALE GENOMIC DNA]</scope>
    <source>
        <strain evidence="5 6">Buc</strain>
    </source>
</reference>
<dbReference type="Pfam" id="PF07726">
    <property type="entry name" value="AAA_3"/>
    <property type="match status" value="1"/>
</dbReference>
<dbReference type="InterPro" id="IPR003593">
    <property type="entry name" value="AAA+_ATPase"/>
</dbReference>
<dbReference type="AlphaFoldDB" id="A0A6C2D6Y0"/>
<dbReference type="CDD" id="cd00009">
    <property type="entry name" value="AAA"/>
    <property type="match status" value="1"/>
</dbReference>
<keyword evidence="1" id="KW-0547">Nucleotide-binding</keyword>
<evidence type="ECO:0000313" key="5">
    <source>
        <dbReference type="EMBL" id="TYC62258.1"/>
    </source>
</evidence>
<proteinExistence type="inferred from homology"/>
<dbReference type="InterPro" id="IPR041628">
    <property type="entry name" value="ChlI/MoxR_AAA_lid"/>
</dbReference>
<dbReference type="Pfam" id="PF17863">
    <property type="entry name" value="AAA_lid_2"/>
    <property type="match status" value="1"/>
</dbReference>
<dbReference type="PIRSF" id="PIRSF002849">
    <property type="entry name" value="AAA_ATPase_chaperone_MoxR_prd"/>
    <property type="match status" value="1"/>
</dbReference>
<comment type="caution">
    <text evidence="5">The sequence shown here is derived from an EMBL/GenBank/DDBJ whole genome shotgun (WGS) entry which is preliminary data.</text>
</comment>
<evidence type="ECO:0000313" key="6">
    <source>
        <dbReference type="Proteomes" id="UP000389128"/>
    </source>
</evidence>
<dbReference type="PANTHER" id="PTHR42759:SF5">
    <property type="entry name" value="METHANOL DEHYDROGENASE REGULATOR"/>
    <property type="match status" value="1"/>
</dbReference>
<dbReference type="FunFam" id="3.40.50.300:FF:000640">
    <property type="entry name" value="MoxR family ATPase"/>
    <property type="match status" value="1"/>
</dbReference>
<sequence>MPIHIANRLVAAAGRIILGKEHAVRLALACVLARGHLLIEDIPGVGKTTLAHVLARLLGLQFQRIQFTSDMLPADIVGVSVFDQRDGAFRFHPGPVFSQLVLADEINRATPKAQSALLEAMEERQISAEGRTWPLPEPFFVIATQNPSDQIGTFALPESQLDRFLMRISLGYPDRAAERALLAGEDRRELLAQLPAVLQPGELETLFAAARQVHAGPRILDYVQALLAHSREASGFSLGLSPRAGLALLAAARAWALLAGRDHVLPEDIQAVLPAVAGHRLRPAGDAPQPADTLTRRLIEAVALP</sequence>